<dbReference type="Proteomes" id="UP000712281">
    <property type="component" value="Unassembled WGS sequence"/>
</dbReference>
<evidence type="ECO:0008006" key="4">
    <source>
        <dbReference type="Google" id="ProtNLM"/>
    </source>
</evidence>
<dbReference type="PANTHER" id="PTHR43991:SF38">
    <property type="entry name" value="OS02G0721600 PROTEIN"/>
    <property type="match status" value="1"/>
</dbReference>
<proteinExistence type="predicted"/>
<comment type="caution">
    <text evidence="2">The sequence shown here is derived from an EMBL/GenBank/DDBJ whole genome shotgun (WGS) entry which is preliminary data.</text>
</comment>
<evidence type="ECO:0000313" key="2">
    <source>
        <dbReference type="EMBL" id="KAF2544491.1"/>
    </source>
</evidence>
<evidence type="ECO:0000313" key="3">
    <source>
        <dbReference type="Proteomes" id="UP000712281"/>
    </source>
</evidence>
<gene>
    <name evidence="2" type="ORF">F2Q68_00032812</name>
</gene>
<dbReference type="EMBL" id="QGKW02002005">
    <property type="protein sequence ID" value="KAF2544491.1"/>
    <property type="molecule type" value="Genomic_DNA"/>
</dbReference>
<dbReference type="PANTHER" id="PTHR43991">
    <property type="entry name" value="WD REPEAT PROTEIN (AFU_ORTHOLOGUE AFUA_8G05640)-RELATED"/>
    <property type="match status" value="1"/>
</dbReference>
<organism evidence="2 3">
    <name type="scientific">Brassica cretica</name>
    <name type="common">Mustard</name>
    <dbReference type="NCBI Taxonomy" id="69181"/>
    <lineage>
        <taxon>Eukaryota</taxon>
        <taxon>Viridiplantae</taxon>
        <taxon>Streptophyta</taxon>
        <taxon>Embryophyta</taxon>
        <taxon>Tracheophyta</taxon>
        <taxon>Spermatophyta</taxon>
        <taxon>Magnoliopsida</taxon>
        <taxon>eudicotyledons</taxon>
        <taxon>Gunneridae</taxon>
        <taxon>Pentapetalae</taxon>
        <taxon>rosids</taxon>
        <taxon>malvids</taxon>
        <taxon>Brassicales</taxon>
        <taxon>Brassicaceae</taxon>
        <taxon>Brassiceae</taxon>
        <taxon>Brassica</taxon>
    </lineage>
</organism>
<dbReference type="AlphaFoldDB" id="A0A8S9GEN5"/>
<evidence type="ECO:0000256" key="1">
    <source>
        <dbReference type="SAM" id="MobiDB-lite"/>
    </source>
</evidence>
<name>A0A8S9GEN5_BRACR</name>
<reference evidence="2" key="1">
    <citation type="submission" date="2019-12" db="EMBL/GenBank/DDBJ databases">
        <title>Genome sequencing and annotation of Brassica cretica.</title>
        <authorList>
            <person name="Studholme D.J."/>
            <person name="Sarris P.F."/>
        </authorList>
    </citation>
    <scope>NUCLEOTIDE SEQUENCE</scope>
    <source>
        <strain evidence="2">PFS-001/15</strain>
        <tissue evidence="2">Leaf</tissue>
    </source>
</reference>
<accession>A0A8S9GEN5</accession>
<protein>
    <recommendedName>
        <fullName evidence="4">Zinc finger GRF-type domain-containing protein</fullName>
    </recommendedName>
</protein>
<sequence length="242" mass="26752">MKERLSKLAILDTLFAKSEPLTEAEEVVKRNMGLDYSYSQPSESEDLFCNSVDSGYSETNDLIRRDQEEISLQRGSPVQYPPEPEVEFGFPQRCYCGAQPLLATSSREIGRRYYTCANINDGECHTEQKLAILEKMVYDLAKEKSKLSYGFEFFLGTLETLSGHVDYSFASAWHPDGTTSSTGNQDIRNLSQSLAVLKGNLGAIRAASVVAQTGLGHTWWSASTGPRNSSVKDPLGHGDAFN</sequence>
<feature type="region of interest" description="Disordered" evidence="1">
    <location>
        <begin position="223"/>
        <end position="242"/>
    </location>
</feature>